<evidence type="ECO:0000256" key="1">
    <source>
        <dbReference type="SAM" id="MobiDB-lite"/>
    </source>
</evidence>
<gene>
    <name evidence="2" type="ORF">PPYR_12600</name>
</gene>
<evidence type="ECO:0000313" key="3">
    <source>
        <dbReference type="Proteomes" id="UP000327044"/>
    </source>
</evidence>
<accession>A0A5N4A6M4</accession>
<keyword evidence="3" id="KW-1185">Reference proteome</keyword>
<name>A0A5N4A6M4_PHOPY</name>
<sequence>MKNRCGRSELTSQLYRIERERRDDVRMHDTMAQQFKARRRERDVWRRSRRFAMRRVLETFETFNKESLQDIHDMLFTDGELDVDKILCLHLLTAHRAETLTPPARSRRPISFLSKDQSPLEKLIERSRKRRVTNRCPKLSPTYVLDVNNEQKEVITDGRLAERTIINDKIMLLIQTVLEALQVSNPEKMKDLQTKAQDGDVLMGIAQKPEMQDFLQILRKQLIVSSCECFHLTQPFKAATVPLQVAPSALSLKSLVNYIRGNVLQNPSQSTWGDMYDREVGSKEEMISSYFYEKSYNSIDGFSSRSRPEARAEETEASDIGNLTRRTLDLDDPKTSRATVLSADDTSSGPKRRKLPVTSLEQVDDDNIAKIGVDRLAVIVDLHMRKLNSEEKRPSNIQKSPSLRVYKSMARGRVGSKASNDSVELNVYDLAKISQEIRQKETQQKFERFLKDAH</sequence>
<comment type="caution">
    <text evidence="2">The sequence shown here is derived from an EMBL/GenBank/DDBJ whole genome shotgun (WGS) entry which is preliminary data.</text>
</comment>
<reference evidence="2 3" key="1">
    <citation type="journal article" date="2018" name="Elife">
        <title>Firefly genomes illuminate parallel origins of bioluminescence in beetles.</title>
        <authorList>
            <person name="Fallon T.R."/>
            <person name="Lower S.E."/>
            <person name="Chang C.H."/>
            <person name="Bessho-Uehara M."/>
            <person name="Martin G.J."/>
            <person name="Bewick A.J."/>
            <person name="Behringer M."/>
            <person name="Debat H.J."/>
            <person name="Wong I."/>
            <person name="Day J.C."/>
            <person name="Suvorov A."/>
            <person name="Silva C.J."/>
            <person name="Stanger-Hall K.F."/>
            <person name="Hall D.W."/>
            <person name="Schmitz R.J."/>
            <person name="Nelson D.R."/>
            <person name="Lewis S.M."/>
            <person name="Shigenobu S."/>
            <person name="Bybee S.M."/>
            <person name="Larracuente A.M."/>
            <person name="Oba Y."/>
            <person name="Weng J.K."/>
        </authorList>
    </citation>
    <scope>NUCLEOTIDE SEQUENCE [LARGE SCALE GENOMIC DNA]</scope>
    <source>
        <strain evidence="2">1611_PpyrPB1</strain>
        <tissue evidence="2">Whole body</tissue>
    </source>
</reference>
<dbReference type="Proteomes" id="UP000327044">
    <property type="component" value="Unassembled WGS sequence"/>
</dbReference>
<dbReference type="InParanoid" id="A0A5N4A6M4"/>
<feature type="region of interest" description="Disordered" evidence="1">
    <location>
        <begin position="327"/>
        <end position="354"/>
    </location>
</feature>
<proteinExistence type="predicted"/>
<protein>
    <submittedName>
        <fullName evidence="2">Uncharacterized protein</fullName>
    </submittedName>
</protein>
<evidence type="ECO:0000313" key="2">
    <source>
        <dbReference type="EMBL" id="KAB0792980.1"/>
    </source>
</evidence>
<dbReference type="AlphaFoldDB" id="A0A5N4A6M4"/>
<dbReference type="EMBL" id="VVIM01000009">
    <property type="protein sequence ID" value="KAB0792980.1"/>
    <property type="molecule type" value="Genomic_DNA"/>
</dbReference>
<organism evidence="2 3">
    <name type="scientific">Photinus pyralis</name>
    <name type="common">Common eastern firefly</name>
    <name type="synonym">Lampyris pyralis</name>
    <dbReference type="NCBI Taxonomy" id="7054"/>
    <lineage>
        <taxon>Eukaryota</taxon>
        <taxon>Metazoa</taxon>
        <taxon>Ecdysozoa</taxon>
        <taxon>Arthropoda</taxon>
        <taxon>Hexapoda</taxon>
        <taxon>Insecta</taxon>
        <taxon>Pterygota</taxon>
        <taxon>Neoptera</taxon>
        <taxon>Endopterygota</taxon>
        <taxon>Coleoptera</taxon>
        <taxon>Polyphaga</taxon>
        <taxon>Elateriformia</taxon>
        <taxon>Elateroidea</taxon>
        <taxon>Lampyridae</taxon>
        <taxon>Lampyrinae</taxon>
        <taxon>Photinus</taxon>
    </lineage>
</organism>
<feature type="compositionally biased region" description="Polar residues" evidence="1">
    <location>
        <begin position="336"/>
        <end position="349"/>
    </location>
</feature>